<keyword evidence="4 9" id="KW-1133">Transmembrane helix</keyword>
<keyword evidence="11" id="KW-1185">Reference proteome</keyword>
<dbReference type="OrthoDB" id="341259at2759"/>
<gene>
    <name evidence="10" type="ORF">DSM5745_06119</name>
</gene>
<dbReference type="PRINTS" id="PR01415">
    <property type="entry name" value="ANKYRIN"/>
</dbReference>
<dbReference type="Proteomes" id="UP000256690">
    <property type="component" value="Unassembled WGS sequence"/>
</dbReference>
<evidence type="ECO:0000256" key="9">
    <source>
        <dbReference type="SAM" id="Phobius"/>
    </source>
</evidence>
<evidence type="ECO:0000256" key="5">
    <source>
        <dbReference type="ARBA" id="ARBA00023043"/>
    </source>
</evidence>
<dbReference type="SUPFAM" id="SSF48403">
    <property type="entry name" value="Ankyrin repeat"/>
    <property type="match status" value="1"/>
</dbReference>
<evidence type="ECO:0000256" key="1">
    <source>
        <dbReference type="ARBA" id="ARBA00004141"/>
    </source>
</evidence>
<protein>
    <submittedName>
        <fullName evidence="10">Uncharacterized protein</fullName>
    </submittedName>
</protein>
<dbReference type="Pfam" id="PF12796">
    <property type="entry name" value="Ank_2"/>
    <property type="match status" value="3"/>
</dbReference>
<dbReference type="GO" id="GO:0016020">
    <property type="term" value="C:membrane"/>
    <property type="evidence" value="ECO:0007669"/>
    <property type="project" value="UniProtKB-SubCell"/>
</dbReference>
<evidence type="ECO:0000256" key="7">
    <source>
        <dbReference type="PROSITE-ProRule" id="PRU00023"/>
    </source>
</evidence>
<dbReference type="InterPro" id="IPR036770">
    <property type="entry name" value="Ankyrin_rpt-contain_sf"/>
</dbReference>
<keyword evidence="2 9" id="KW-0812">Transmembrane</keyword>
<feature type="compositionally biased region" description="Basic residues" evidence="8">
    <location>
        <begin position="940"/>
        <end position="955"/>
    </location>
</feature>
<keyword evidence="6 9" id="KW-0472">Membrane</keyword>
<dbReference type="STRING" id="1810919.A0A3D8RYY2"/>
<evidence type="ECO:0000313" key="10">
    <source>
        <dbReference type="EMBL" id="RDW79267.1"/>
    </source>
</evidence>
<keyword evidence="5 7" id="KW-0040">ANK repeat</keyword>
<dbReference type="PANTHER" id="PTHR24198:SF165">
    <property type="entry name" value="ANKYRIN REPEAT-CONTAINING PROTEIN-RELATED"/>
    <property type="match status" value="1"/>
</dbReference>
<dbReference type="PROSITE" id="PS50088">
    <property type="entry name" value="ANK_REPEAT"/>
    <property type="match status" value="4"/>
</dbReference>
<proteinExistence type="predicted"/>
<dbReference type="EMBL" id="PVWQ01000006">
    <property type="protein sequence ID" value="RDW79267.1"/>
    <property type="molecule type" value="Genomic_DNA"/>
</dbReference>
<sequence length="974" mass="109791">MTDTVPESPIGSGPSSLTSLLENAAASNNVDEIEKLLKRVSEGTEFRQCLEAGLASSARHGHIEAIKCILDEGKDVMTPDDLVFPLLLSVAGGFGEIVQLLLDSGAPVDGTVRGRRELNNSTAVSLAARRNNAQVLEILLAHGADINAKDSAQRILLHTLADEDNWDDNDARVLDLIFQYTHDVHSMDKYGITPLHTACYGGKLDLVRRLLKRHQDLESSPAALGFVRRGALEVAIKRCWSEIVEVLLTMGADPNATLESGSLLLLHSACRHSTEDIVSLLLKNGANINHRARGVTPLVLAIQSGRTSVVRVLLEREELELRDSFGDHAFFEAAAHRDIMKVLLPSPRAGSRAIDDISFNNKFLASIVSFDENSIGHLRLPISQILSIGLGTEWILENKKADAPRWIHIPANNPTWVETLLMKWTLLMEGDAAADDTRRLCNLIRHPHRGQYPHSQFHRPGCQVIGNQMWACMPYLHFETTEGYQKMRNAIRRAETTSFPSEPYRSSYDELLIEAYPALSPGGLHIRRTLDQFFYPNLDTEYRDEDQVVYRYQVRTQCPVPKIYMVDQLWMIILKGGLVITTFPQRLEQPENDRFDVFDRIMKHLKQKRIRKLDDLVTAIVDQCCGAFDRHAPSNDEEYQFFAMFEASIGRVAMTERKLFDQLRKASKKASLWLQTHRENMQSFGLAHHSKRGKDHDAQKDNSPGFVDDFLDYSPETSLLFEVQDIRDEIDMIRAVLNHQRRLLPNLGAGILELYNKEVIVRDRETSNKQVTFPEQDRVVNMYLEDLDRMDRQAAHLYESISSLLDLKQKHANPFEARLAREQAADTARQGKTIMIFTIVTIVFLPLSFITSFFTINIAEFPQTAGSDSLSLSFVSKYIFGVGLAIAIPLILLAFAAQDFKLGFQTLQNLLRGQGVTKPSPTTSDDKVNALSTPSDHVRRSIFSRVRRREPHSRTPRTQEGDVERGPAMYIVGS</sequence>
<keyword evidence="3" id="KW-0677">Repeat</keyword>
<dbReference type="SMART" id="SM00248">
    <property type="entry name" value="ANK"/>
    <property type="match status" value="7"/>
</dbReference>
<dbReference type="PROSITE" id="PS50297">
    <property type="entry name" value="ANK_REP_REGION"/>
    <property type="match status" value="4"/>
</dbReference>
<feature type="region of interest" description="Disordered" evidence="8">
    <location>
        <begin position="915"/>
        <end position="974"/>
    </location>
</feature>
<evidence type="ECO:0000256" key="3">
    <source>
        <dbReference type="ARBA" id="ARBA00022737"/>
    </source>
</evidence>
<evidence type="ECO:0000256" key="8">
    <source>
        <dbReference type="SAM" id="MobiDB-lite"/>
    </source>
</evidence>
<dbReference type="GO" id="GO:0046873">
    <property type="term" value="F:metal ion transmembrane transporter activity"/>
    <property type="evidence" value="ECO:0007669"/>
    <property type="project" value="InterPro"/>
</dbReference>
<feature type="repeat" description="ANK" evidence="7">
    <location>
        <begin position="190"/>
        <end position="222"/>
    </location>
</feature>
<dbReference type="Gene3D" id="1.20.58.340">
    <property type="entry name" value="Magnesium transport protein CorA, transmembrane region"/>
    <property type="match status" value="1"/>
</dbReference>
<dbReference type="SUPFAM" id="SSF144083">
    <property type="entry name" value="Magnesium transport protein CorA, transmembrane region"/>
    <property type="match status" value="1"/>
</dbReference>
<dbReference type="InterPro" id="IPR002523">
    <property type="entry name" value="MgTranspt_CorA/ZnTranspt_ZntB"/>
</dbReference>
<comment type="caution">
    <text evidence="10">The sequence shown here is derived from an EMBL/GenBank/DDBJ whole genome shotgun (WGS) entry which is preliminary data.</text>
</comment>
<feature type="repeat" description="ANK" evidence="7">
    <location>
        <begin position="266"/>
        <end position="293"/>
    </location>
</feature>
<dbReference type="InterPro" id="IPR002110">
    <property type="entry name" value="Ankyrin_rpt"/>
</dbReference>
<organism evidence="10 11">
    <name type="scientific">Aspergillus mulundensis</name>
    <dbReference type="NCBI Taxonomy" id="1810919"/>
    <lineage>
        <taxon>Eukaryota</taxon>
        <taxon>Fungi</taxon>
        <taxon>Dikarya</taxon>
        <taxon>Ascomycota</taxon>
        <taxon>Pezizomycotina</taxon>
        <taxon>Eurotiomycetes</taxon>
        <taxon>Eurotiomycetidae</taxon>
        <taxon>Eurotiales</taxon>
        <taxon>Aspergillaceae</taxon>
        <taxon>Aspergillus</taxon>
        <taxon>Aspergillus subgen. Nidulantes</taxon>
    </lineage>
</organism>
<dbReference type="GeneID" id="38116489"/>
<feature type="transmembrane region" description="Helical" evidence="9">
    <location>
        <begin position="878"/>
        <end position="897"/>
    </location>
</feature>
<feature type="repeat" description="ANK" evidence="7">
    <location>
        <begin position="293"/>
        <end position="316"/>
    </location>
</feature>
<dbReference type="PANTHER" id="PTHR24198">
    <property type="entry name" value="ANKYRIN REPEAT AND PROTEIN KINASE DOMAIN-CONTAINING PROTEIN"/>
    <property type="match status" value="1"/>
</dbReference>
<reference evidence="10 11" key="1">
    <citation type="journal article" date="2018" name="IMA Fungus">
        <title>IMA Genome-F 9: Draft genome sequence of Annulohypoxylon stygium, Aspergillus mulundensis, Berkeleyomyces basicola (syn. Thielaviopsis basicola), Ceratocystis smalleyi, two Cercospora beticola strains, Coleophoma cylindrospora, Fusarium fracticaudum, Phialophora cf. hyalina, and Morchella septimelata.</title>
        <authorList>
            <person name="Wingfield B.D."/>
            <person name="Bills G.F."/>
            <person name="Dong Y."/>
            <person name="Huang W."/>
            <person name="Nel W.J."/>
            <person name="Swalarsk-Parry B.S."/>
            <person name="Vaghefi N."/>
            <person name="Wilken P.M."/>
            <person name="An Z."/>
            <person name="de Beer Z.W."/>
            <person name="De Vos L."/>
            <person name="Chen L."/>
            <person name="Duong T.A."/>
            <person name="Gao Y."/>
            <person name="Hammerbacher A."/>
            <person name="Kikkert J.R."/>
            <person name="Li Y."/>
            <person name="Li H."/>
            <person name="Li K."/>
            <person name="Li Q."/>
            <person name="Liu X."/>
            <person name="Ma X."/>
            <person name="Naidoo K."/>
            <person name="Pethybridge S.J."/>
            <person name="Sun J."/>
            <person name="Steenkamp E.T."/>
            <person name="van der Nest M.A."/>
            <person name="van Wyk S."/>
            <person name="Wingfield M.J."/>
            <person name="Xiong C."/>
            <person name="Yue Q."/>
            <person name="Zhang X."/>
        </authorList>
    </citation>
    <scope>NUCLEOTIDE SEQUENCE [LARGE SCALE GENOMIC DNA]</scope>
    <source>
        <strain evidence="10 11">DSM 5745</strain>
    </source>
</reference>
<evidence type="ECO:0000256" key="2">
    <source>
        <dbReference type="ARBA" id="ARBA00022692"/>
    </source>
</evidence>
<accession>A0A3D8RYY2</accession>
<dbReference type="InterPro" id="IPR045863">
    <property type="entry name" value="CorA_TM1_TM2"/>
</dbReference>
<dbReference type="Gene3D" id="1.25.40.20">
    <property type="entry name" value="Ankyrin repeat-containing domain"/>
    <property type="match status" value="2"/>
</dbReference>
<dbReference type="Pfam" id="PF01544">
    <property type="entry name" value="CorA"/>
    <property type="match status" value="1"/>
</dbReference>
<feature type="repeat" description="ANK" evidence="7">
    <location>
        <begin position="119"/>
        <end position="151"/>
    </location>
</feature>
<comment type="subcellular location">
    <subcellularLocation>
        <location evidence="1">Membrane</location>
        <topology evidence="1">Multi-pass membrane protein</topology>
    </subcellularLocation>
</comment>
<dbReference type="AlphaFoldDB" id="A0A3D8RYY2"/>
<name>A0A3D8RYY2_9EURO</name>
<dbReference type="RefSeq" id="XP_026603967.1">
    <property type="nucleotide sequence ID" value="XM_026748135.1"/>
</dbReference>
<feature type="transmembrane region" description="Helical" evidence="9">
    <location>
        <begin position="834"/>
        <end position="858"/>
    </location>
</feature>
<evidence type="ECO:0000256" key="6">
    <source>
        <dbReference type="ARBA" id="ARBA00023136"/>
    </source>
</evidence>
<evidence type="ECO:0000256" key="4">
    <source>
        <dbReference type="ARBA" id="ARBA00022989"/>
    </source>
</evidence>
<evidence type="ECO:0000313" key="11">
    <source>
        <dbReference type="Proteomes" id="UP000256690"/>
    </source>
</evidence>